<accession>U7UXR4</accession>
<feature type="region of interest" description="Disordered" evidence="1">
    <location>
        <begin position="1"/>
        <end position="29"/>
    </location>
</feature>
<dbReference type="InterPro" id="IPR004919">
    <property type="entry name" value="GmrSD_N"/>
</dbReference>
<organism evidence="3 4">
    <name type="scientific">Cetobacterium somerae ATCC BAA-474</name>
    <dbReference type="NCBI Taxonomy" id="1319815"/>
    <lineage>
        <taxon>Bacteria</taxon>
        <taxon>Fusobacteriati</taxon>
        <taxon>Fusobacteriota</taxon>
        <taxon>Fusobacteriia</taxon>
        <taxon>Fusobacteriales</taxon>
        <taxon>Fusobacteriaceae</taxon>
        <taxon>Cetobacterium</taxon>
    </lineage>
</organism>
<keyword evidence="4" id="KW-1185">Reference proteome</keyword>
<dbReference type="Proteomes" id="UP000017081">
    <property type="component" value="Unassembled WGS sequence"/>
</dbReference>
<feature type="compositionally biased region" description="Acidic residues" evidence="1">
    <location>
        <begin position="14"/>
        <end position="26"/>
    </location>
</feature>
<dbReference type="HOGENOM" id="CLU_786864_0_0_0"/>
<evidence type="ECO:0000259" key="2">
    <source>
        <dbReference type="Pfam" id="PF03235"/>
    </source>
</evidence>
<dbReference type="eggNOG" id="COG1479">
    <property type="taxonomic scope" value="Bacteria"/>
</dbReference>
<feature type="non-terminal residue" evidence="3">
    <location>
        <position position="317"/>
    </location>
</feature>
<dbReference type="Pfam" id="PF03235">
    <property type="entry name" value="GmrSD_N"/>
    <property type="match status" value="1"/>
</dbReference>
<comment type="caution">
    <text evidence="3">The sequence shown here is derived from an EMBL/GenBank/DDBJ whole genome shotgun (WGS) entry which is preliminary data.</text>
</comment>
<proteinExistence type="predicted"/>
<name>U7UXR4_9FUSO</name>
<gene>
    <name evidence="3" type="ORF">HMPREF0202_02854</name>
</gene>
<reference evidence="3 4" key="1">
    <citation type="submission" date="2013-08" db="EMBL/GenBank/DDBJ databases">
        <authorList>
            <person name="Weinstock G."/>
            <person name="Sodergren E."/>
            <person name="Wylie T."/>
            <person name="Fulton L."/>
            <person name="Fulton R."/>
            <person name="Fronick C."/>
            <person name="O'Laughlin M."/>
            <person name="Godfrey J."/>
            <person name="Miner T."/>
            <person name="Herter B."/>
            <person name="Appelbaum E."/>
            <person name="Cordes M."/>
            <person name="Lek S."/>
            <person name="Wollam A."/>
            <person name="Pepin K.H."/>
            <person name="Palsikar V.B."/>
            <person name="Mitreva M."/>
            <person name="Wilson R.K."/>
        </authorList>
    </citation>
    <scope>NUCLEOTIDE SEQUENCE [LARGE SCALE GENOMIC DNA]</scope>
    <source>
        <strain evidence="3 4">ATCC BAA-474</strain>
    </source>
</reference>
<evidence type="ECO:0000313" key="3">
    <source>
        <dbReference type="EMBL" id="ERT64227.1"/>
    </source>
</evidence>
<evidence type="ECO:0000313" key="4">
    <source>
        <dbReference type="Proteomes" id="UP000017081"/>
    </source>
</evidence>
<feature type="domain" description="GmrSD restriction endonucleases N-terminal" evidence="2">
    <location>
        <begin position="67"/>
        <end position="259"/>
    </location>
</feature>
<protein>
    <recommendedName>
        <fullName evidence="2">GmrSD restriction endonucleases N-terminal domain-containing protein</fullName>
    </recommendedName>
</protein>
<evidence type="ECO:0000256" key="1">
    <source>
        <dbReference type="SAM" id="MobiDB-lite"/>
    </source>
</evidence>
<dbReference type="AlphaFoldDB" id="U7UXR4"/>
<dbReference type="RefSeq" id="WP_023052379.1">
    <property type="nucleotide sequence ID" value="NZ_KI518154.1"/>
</dbReference>
<dbReference type="PANTHER" id="PTHR39639">
    <property type="entry name" value="CHROMOSOME 16, WHOLE GENOME SHOTGUN SEQUENCE"/>
    <property type="match status" value="1"/>
</dbReference>
<dbReference type="EMBL" id="AXZF01000183">
    <property type="protein sequence ID" value="ERT64227.1"/>
    <property type="molecule type" value="Genomic_DNA"/>
</dbReference>
<dbReference type="PANTHER" id="PTHR39639:SF1">
    <property type="entry name" value="DUF262 DOMAIN-CONTAINING PROTEIN"/>
    <property type="match status" value="1"/>
</dbReference>
<sequence length="317" mass="37659">MENLLDEEVKIEETSEPENVNEENIDNENKKEEVTKSEILDTLFKKNNISYRDKNYSIDWLVDRLGSGKFSMPKYQRKYVWNETQVIALVVSILKKLPIPKLYGYYTEAQGENQTTLVIDGQQRLTSLFMFYWGIFPKNKSKRIAYGPELQTIAELCKKYYENNDQDAKKILEKKYKLDVDYKFIYKTNELSDNQLELNLSYRHKDTKLSHQEKFRFMDRELEFLIVEGNDYSDAVELFRLYNGGGTPLEPQEIRNGIYQNILLYKNINEYSDSILLEDDKEGLKISNLKNKNWIKFSGVVESKKEIQRLFQFLSYY</sequence>
<dbReference type="STRING" id="1319815.HMPREF0202_02854"/>